<feature type="region of interest" description="Disordered" evidence="5">
    <location>
        <begin position="69"/>
        <end position="88"/>
    </location>
</feature>
<gene>
    <name evidence="7" type="ORF">G3446_04020</name>
</gene>
<dbReference type="InterPro" id="IPR007343">
    <property type="entry name" value="Uncharacterised_pept_Zn_put"/>
</dbReference>
<comment type="subcellular location">
    <subcellularLocation>
        <location evidence="1">Membrane</location>
        <topology evidence="1">Single-pass membrane protein</topology>
    </subcellularLocation>
</comment>
<dbReference type="Proteomes" id="UP000483379">
    <property type="component" value="Unassembled WGS sequence"/>
</dbReference>
<dbReference type="GO" id="GO:0016020">
    <property type="term" value="C:membrane"/>
    <property type="evidence" value="ECO:0007669"/>
    <property type="project" value="UniProtKB-SubCell"/>
</dbReference>
<evidence type="ECO:0000313" key="8">
    <source>
        <dbReference type="Proteomes" id="UP000483379"/>
    </source>
</evidence>
<keyword evidence="8" id="KW-1185">Reference proteome</keyword>
<dbReference type="EMBL" id="JAAIJQ010000008">
    <property type="protein sequence ID" value="NEV61074.1"/>
    <property type="molecule type" value="Genomic_DNA"/>
</dbReference>
<keyword evidence="7" id="KW-0969">Cilium</keyword>
<comment type="caution">
    <text evidence="7">The sequence shown here is derived from an EMBL/GenBank/DDBJ whole genome shotgun (WGS) entry which is preliminary data.</text>
</comment>
<dbReference type="AlphaFoldDB" id="A0A6M0JVJ2"/>
<evidence type="ECO:0000256" key="1">
    <source>
        <dbReference type="ARBA" id="ARBA00004167"/>
    </source>
</evidence>
<keyword evidence="4 6" id="KW-0472">Membrane</keyword>
<feature type="compositionally biased region" description="Basic and acidic residues" evidence="5">
    <location>
        <begin position="7"/>
        <end position="17"/>
    </location>
</feature>
<evidence type="ECO:0000256" key="6">
    <source>
        <dbReference type="SAM" id="Phobius"/>
    </source>
</evidence>
<dbReference type="PANTHER" id="PTHR30168">
    <property type="entry name" value="PUTATIVE MEMBRANE PROTEIN YPFJ"/>
    <property type="match status" value="1"/>
</dbReference>
<keyword evidence="7" id="KW-0966">Cell projection</keyword>
<evidence type="ECO:0000256" key="2">
    <source>
        <dbReference type="ARBA" id="ARBA00022692"/>
    </source>
</evidence>
<feature type="transmembrane region" description="Helical" evidence="6">
    <location>
        <begin position="38"/>
        <end position="58"/>
    </location>
</feature>
<sequence>MRWKTGRRSENVEDRRGSGLGGLPYGGSRRPHGVGRKVGVGGGLGTIVIVVVMLFLGVDPTVLLSQLGQAPTGQSQPYDSTATQGQFRAPSGQDQLADFVSVVLADTEDTWSTIFSERGERYLDPHLVLFSGMTRSACGLGQAAMGPFYCPADQKVYIDLAFYDELRNQFGAPGDFAQAYVIAHEVGHHVQKLLGISDQVHTLQQRAGKVEANQLSVRLELQADCFAGLWANRAQRARNILEQGDLEEGLRAASAIGDDRLQRQSRGRVTPDSFTHGSSAQRVRWFKRGLESGKLSACDTFSTERL</sequence>
<name>A0A6M0JVJ2_9GAMM</name>
<accession>A0A6M0JVJ2</accession>
<dbReference type="Pfam" id="PF04228">
    <property type="entry name" value="Zn_peptidase"/>
    <property type="match status" value="1"/>
</dbReference>
<feature type="region of interest" description="Disordered" evidence="5">
    <location>
        <begin position="1"/>
        <end position="32"/>
    </location>
</feature>
<evidence type="ECO:0000256" key="4">
    <source>
        <dbReference type="ARBA" id="ARBA00023136"/>
    </source>
</evidence>
<keyword evidence="2 6" id="KW-0812">Transmembrane</keyword>
<evidence type="ECO:0000256" key="3">
    <source>
        <dbReference type="ARBA" id="ARBA00022989"/>
    </source>
</evidence>
<dbReference type="RefSeq" id="WP_164451123.1">
    <property type="nucleotide sequence ID" value="NZ_JAAIJQ010000008.1"/>
</dbReference>
<reference evidence="7 8" key="1">
    <citation type="submission" date="2020-02" db="EMBL/GenBank/DDBJ databases">
        <title>Genome sequences of Thiorhodococcus mannitoliphagus and Thiorhodococcus minor, purple sulfur photosynthetic bacteria in the gammaproteobacterial family, Chromatiaceae.</title>
        <authorList>
            <person name="Aviles F.A."/>
            <person name="Meyer T.E."/>
            <person name="Kyndt J.A."/>
        </authorList>
    </citation>
    <scope>NUCLEOTIDE SEQUENCE [LARGE SCALE GENOMIC DNA]</scope>
    <source>
        <strain evidence="7 8">DSM 11518</strain>
    </source>
</reference>
<dbReference type="PANTHER" id="PTHR30168:SF0">
    <property type="entry name" value="INNER MEMBRANE PROTEIN"/>
    <property type="match status" value="1"/>
</dbReference>
<evidence type="ECO:0000256" key="5">
    <source>
        <dbReference type="SAM" id="MobiDB-lite"/>
    </source>
</evidence>
<protein>
    <submittedName>
        <fullName evidence="7">Flagellar biosynthesis protein FlgM</fullName>
    </submittedName>
</protein>
<organism evidence="7 8">
    <name type="scientific">Thiorhodococcus minor</name>
    <dbReference type="NCBI Taxonomy" id="57489"/>
    <lineage>
        <taxon>Bacteria</taxon>
        <taxon>Pseudomonadati</taxon>
        <taxon>Pseudomonadota</taxon>
        <taxon>Gammaproteobacteria</taxon>
        <taxon>Chromatiales</taxon>
        <taxon>Chromatiaceae</taxon>
        <taxon>Thiorhodococcus</taxon>
    </lineage>
</organism>
<keyword evidence="3 6" id="KW-1133">Transmembrane helix</keyword>
<evidence type="ECO:0000313" key="7">
    <source>
        <dbReference type="EMBL" id="NEV61074.1"/>
    </source>
</evidence>
<proteinExistence type="predicted"/>
<feature type="compositionally biased region" description="Polar residues" evidence="5">
    <location>
        <begin position="69"/>
        <end position="86"/>
    </location>
</feature>
<keyword evidence="7" id="KW-0282">Flagellum</keyword>